<dbReference type="RefSeq" id="WP_090248007.1">
    <property type="nucleotide sequence ID" value="NZ_FPAS01000002.1"/>
</dbReference>
<gene>
    <name evidence="2" type="ORF">SAMN05216474_1595</name>
</gene>
<evidence type="ECO:0000313" key="3">
    <source>
        <dbReference type="Proteomes" id="UP000236454"/>
    </source>
</evidence>
<organism evidence="2 3">
    <name type="scientific">Lishizhenia tianjinensis</name>
    <dbReference type="NCBI Taxonomy" id="477690"/>
    <lineage>
        <taxon>Bacteria</taxon>
        <taxon>Pseudomonadati</taxon>
        <taxon>Bacteroidota</taxon>
        <taxon>Flavobacteriia</taxon>
        <taxon>Flavobacteriales</taxon>
        <taxon>Crocinitomicaceae</taxon>
        <taxon>Lishizhenia</taxon>
    </lineage>
</organism>
<feature type="signal peptide" evidence="1">
    <location>
        <begin position="1"/>
        <end position="23"/>
    </location>
</feature>
<dbReference type="AlphaFoldDB" id="A0A1I6ZSU7"/>
<evidence type="ECO:0008006" key="4">
    <source>
        <dbReference type="Google" id="ProtNLM"/>
    </source>
</evidence>
<reference evidence="2 3" key="1">
    <citation type="submission" date="2016-10" db="EMBL/GenBank/DDBJ databases">
        <authorList>
            <person name="de Groot N.N."/>
        </authorList>
    </citation>
    <scope>NUCLEOTIDE SEQUENCE [LARGE SCALE GENOMIC DNA]</scope>
    <source>
        <strain evidence="2 3">CGMCC 1.7005</strain>
    </source>
</reference>
<evidence type="ECO:0000313" key="2">
    <source>
        <dbReference type="EMBL" id="SFT65750.1"/>
    </source>
</evidence>
<keyword evidence="1" id="KW-0732">Signal</keyword>
<evidence type="ECO:0000256" key="1">
    <source>
        <dbReference type="SAM" id="SignalP"/>
    </source>
</evidence>
<proteinExistence type="predicted"/>
<feature type="chain" id="PRO_5014977504" description="Lipoprotein" evidence="1">
    <location>
        <begin position="24"/>
        <end position="80"/>
    </location>
</feature>
<dbReference type="STRING" id="477690.SAMN05216474_1595"/>
<keyword evidence="3" id="KW-1185">Reference proteome</keyword>
<accession>A0A1I6ZSU7</accession>
<dbReference type="Proteomes" id="UP000236454">
    <property type="component" value="Unassembled WGS sequence"/>
</dbReference>
<dbReference type="PROSITE" id="PS51257">
    <property type="entry name" value="PROKAR_LIPOPROTEIN"/>
    <property type="match status" value="1"/>
</dbReference>
<protein>
    <recommendedName>
        <fullName evidence="4">Lipoprotein</fullName>
    </recommendedName>
</protein>
<dbReference type="EMBL" id="FPAS01000002">
    <property type="protein sequence ID" value="SFT65750.1"/>
    <property type="molecule type" value="Genomic_DNA"/>
</dbReference>
<sequence length="80" mass="8831">MNKKVLIIALGGLTSLFSCKNQAASDAVERYCNCLSENVNNPAGRMVCIDMMDSLQDAFANQPRVLNQIVEETEDCQLSF</sequence>
<name>A0A1I6ZSU7_9FLAO</name>